<comment type="similarity">
    <text evidence="10">Belongs to the protein kinase superfamily.</text>
</comment>
<feature type="domain" description="Protein kinase" evidence="11">
    <location>
        <begin position="67"/>
        <end position="417"/>
    </location>
</feature>
<evidence type="ECO:0000256" key="6">
    <source>
        <dbReference type="ARBA" id="ARBA00022840"/>
    </source>
</evidence>
<dbReference type="Gene3D" id="1.10.510.10">
    <property type="entry name" value="Transferase(Phosphotransferase) domain 1"/>
    <property type="match status" value="1"/>
</dbReference>
<dbReference type="Pfam" id="PF00069">
    <property type="entry name" value="Pkinase"/>
    <property type="match status" value="1"/>
</dbReference>
<sequence>MTNMYTTLAKQLKASMAISVCHQPWAAPAAIASRLNPLQPIEEENTPYYQPENFYPVQLGQVLQERYQVATKLGYGSSSTVWLARDLWRYRWNSERFVAIKVSSNRQENDTCPELTTLRLISKANPRHEGWNFIRRLEDSFSIGGVDREHICLVFEPMREPLWLYARRFTTGVIPSEILKVMLQMILHGLDYLHTECQIIHTDLKPDNIMVKIEDSTILERDAKDEYQNPLPQKHIDGRVIYLSRNDYGQPSVPIGIVQIVDFDRSVSGKLSHSGCIQADVYRAPEVILDAGYTYSADIWSLGVMLWDLLEGNKLFNVIDSKETDEYDEHLHLAQITALLGARPKDFGAGQRTSMFYNTNGDLRKKSLINEQFNFESAIRSVGGEEKEMFIKFVKRMIRWRPNERSTAKELLDDPWLYTDFSQDR</sequence>
<dbReference type="InterPro" id="IPR011009">
    <property type="entry name" value="Kinase-like_dom_sf"/>
</dbReference>
<dbReference type="Gene3D" id="3.30.200.20">
    <property type="entry name" value="Phosphorylase Kinase, domain 1"/>
    <property type="match status" value="1"/>
</dbReference>
<dbReference type="InterPro" id="IPR051334">
    <property type="entry name" value="SRPK"/>
</dbReference>
<name>A0A6J3LXM2_9PEZI</name>
<keyword evidence="2 10" id="KW-0723">Serine/threonine-protein kinase</keyword>
<accession>A0A6J3LXM2</accession>
<dbReference type="InterPro" id="IPR017441">
    <property type="entry name" value="Protein_kinase_ATP_BS"/>
</dbReference>
<evidence type="ECO:0000256" key="5">
    <source>
        <dbReference type="ARBA" id="ARBA00022777"/>
    </source>
</evidence>
<reference evidence="13" key="3">
    <citation type="submission" date="2025-08" db="UniProtKB">
        <authorList>
            <consortium name="RefSeq"/>
        </authorList>
    </citation>
    <scope>IDENTIFICATION</scope>
    <source>
        <strain evidence="13">CBS 342.82</strain>
    </source>
</reference>
<proteinExistence type="inferred from homology"/>
<keyword evidence="12" id="KW-1185">Reference proteome</keyword>
<dbReference type="RefSeq" id="XP_033457080.1">
    <property type="nucleotide sequence ID" value="XM_033605461.1"/>
</dbReference>
<evidence type="ECO:0000256" key="3">
    <source>
        <dbReference type="ARBA" id="ARBA00022679"/>
    </source>
</evidence>
<feature type="binding site" evidence="9">
    <location>
        <position position="101"/>
    </location>
    <ligand>
        <name>ATP</name>
        <dbReference type="ChEBI" id="CHEBI:30616"/>
    </ligand>
</feature>
<dbReference type="EC" id="2.7.11.1" evidence="1"/>
<dbReference type="PROSITE" id="PS50011">
    <property type="entry name" value="PROTEIN_KINASE_DOM"/>
    <property type="match status" value="1"/>
</dbReference>
<dbReference type="OrthoDB" id="5979581at2759"/>
<dbReference type="PANTHER" id="PTHR47634">
    <property type="entry name" value="PROTEIN KINASE DOMAIN-CONTAINING PROTEIN-RELATED"/>
    <property type="match status" value="1"/>
</dbReference>
<organism evidence="13">
    <name type="scientific">Dissoconium aciculare CBS 342.82</name>
    <dbReference type="NCBI Taxonomy" id="1314786"/>
    <lineage>
        <taxon>Eukaryota</taxon>
        <taxon>Fungi</taxon>
        <taxon>Dikarya</taxon>
        <taxon>Ascomycota</taxon>
        <taxon>Pezizomycotina</taxon>
        <taxon>Dothideomycetes</taxon>
        <taxon>Dothideomycetidae</taxon>
        <taxon>Mycosphaerellales</taxon>
        <taxon>Dissoconiaceae</taxon>
        <taxon>Dissoconium</taxon>
    </lineage>
</organism>
<evidence type="ECO:0000256" key="8">
    <source>
        <dbReference type="ARBA" id="ARBA00048679"/>
    </source>
</evidence>
<dbReference type="GO" id="GO:0000245">
    <property type="term" value="P:spliceosomal complex assembly"/>
    <property type="evidence" value="ECO:0007669"/>
    <property type="project" value="TreeGrafter"/>
</dbReference>
<evidence type="ECO:0000256" key="10">
    <source>
        <dbReference type="RuleBase" id="RU000304"/>
    </source>
</evidence>
<keyword evidence="3" id="KW-0808">Transferase</keyword>
<keyword evidence="6 9" id="KW-0067">ATP-binding</keyword>
<evidence type="ECO:0000256" key="7">
    <source>
        <dbReference type="ARBA" id="ARBA00047899"/>
    </source>
</evidence>
<dbReference type="SMART" id="SM00220">
    <property type="entry name" value="S_TKc"/>
    <property type="match status" value="1"/>
</dbReference>
<dbReference type="GeneID" id="54363261"/>
<comment type="catalytic activity">
    <reaction evidence="7">
        <text>L-threonyl-[protein] + ATP = O-phospho-L-threonyl-[protein] + ADP + H(+)</text>
        <dbReference type="Rhea" id="RHEA:46608"/>
        <dbReference type="Rhea" id="RHEA-COMP:11060"/>
        <dbReference type="Rhea" id="RHEA-COMP:11605"/>
        <dbReference type="ChEBI" id="CHEBI:15378"/>
        <dbReference type="ChEBI" id="CHEBI:30013"/>
        <dbReference type="ChEBI" id="CHEBI:30616"/>
        <dbReference type="ChEBI" id="CHEBI:61977"/>
        <dbReference type="ChEBI" id="CHEBI:456216"/>
        <dbReference type="EC" id="2.7.11.1"/>
    </reaction>
</comment>
<comment type="catalytic activity">
    <reaction evidence="8">
        <text>L-seryl-[protein] + ATP = O-phospho-L-seryl-[protein] + ADP + H(+)</text>
        <dbReference type="Rhea" id="RHEA:17989"/>
        <dbReference type="Rhea" id="RHEA-COMP:9863"/>
        <dbReference type="Rhea" id="RHEA-COMP:11604"/>
        <dbReference type="ChEBI" id="CHEBI:15378"/>
        <dbReference type="ChEBI" id="CHEBI:29999"/>
        <dbReference type="ChEBI" id="CHEBI:30616"/>
        <dbReference type="ChEBI" id="CHEBI:83421"/>
        <dbReference type="ChEBI" id="CHEBI:456216"/>
        <dbReference type="EC" id="2.7.11.1"/>
    </reaction>
</comment>
<dbReference type="PROSITE" id="PS00108">
    <property type="entry name" value="PROTEIN_KINASE_ST"/>
    <property type="match status" value="1"/>
</dbReference>
<dbReference type="Proteomes" id="UP000504637">
    <property type="component" value="Unplaced"/>
</dbReference>
<gene>
    <name evidence="13" type="ORF">K489DRAFT_382801</name>
</gene>
<evidence type="ECO:0000256" key="1">
    <source>
        <dbReference type="ARBA" id="ARBA00012513"/>
    </source>
</evidence>
<reference evidence="13" key="1">
    <citation type="submission" date="2020-01" db="EMBL/GenBank/DDBJ databases">
        <authorList>
            <consortium name="DOE Joint Genome Institute"/>
            <person name="Haridas S."/>
            <person name="Albert R."/>
            <person name="Binder M."/>
            <person name="Bloem J."/>
            <person name="Labutti K."/>
            <person name="Salamov A."/>
            <person name="Andreopoulos B."/>
            <person name="Baker S.E."/>
            <person name="Barry K."/>
            <person name="Bills G."/>
            <person name="Bluhm B.H."/>
            <person name="Cannon C."/>
            <person name="Castanera R."/>
            <person name="Culley D.E."/>
            <person name="Daum C."/>
            <person name="Ezra D."/>
            <person name="Gonzalez J.B."/>
            <person name="Henrissat B."/>
            <person name="Kuo A."/>
            <person name="Liang C."/>
            <person name="Lipzen A."/>
            <person name="Lutzoni F."/>
            <person name="Magnuson J."/>
            <person name="Mondo S."/>
            <person name="Nolan M."/>
            <person name="Ohm R."/>
            <person name="Pangilinan J."/>
            <person name="Park H.-J."/>
            <person name="Ramirez L."/>
            <person name="Alfaro M."/>
            <person name="Sun H."/>
            <person name="Tritt A."/>
            <person name="Yoshinaga Y."/>
            <person name="Zwiers L.-H."/>
            <person name="Turgeon B.G."/>
            <person name="Goodwin S.B."/>
            <person name="Spatafora J.W."/>
            <person name="Crous P.W."/>
            <person name="Grigoriev I.V."/>
        </authorList>
    </citation>
    <scope>NUCLEOTIDE SEQUENCE</scope>
    <source>
        <strain evidence="13">CBS 342.82</strain>
    </source>
</reference>
<keyword evidence="4 9" id="KW-0547">Nucleotide-binding</keyword>
<reference evidence="13" key="2">
    <citation type="submission" date="2020-04" db="EMBL/GenBank/DDBJ databases">
        <authorList>
            <consortium name="NCBI Genome Project"/>
        </authorList>
    </citation>
    <scope>NUCLEOTIDE SEQUENCE</scope>
    <source>
        <strain evidence="13">CBS 342.82</strain>
    </source>
</reference>
<protein>
    <recommendedName>
        <fullName evidence="1">non-specific serine/threonine protein kinase</fullName>
        <ecNumber evidence="1">2.7.11.1</ecNumber>
    </recommendedName>
</protein>
<evidence type="ECO:0000313" key="12">
    <source>
        <dbReference type="Proteomes" id="UP000504637"/>
    </source>
</evidence>
<dbReference type="GO" id="GO:0004674">
    <property type="term" value="F:protein serine/threonine kinase activity"/>
    <property type="evidence" value="ECO:0007669"/>
    <property type="project" value="UniProtKB-KW"/>
</dbReference>
<dbReference type="InterPro" id="IPR008271">
    <property type="entry name" value="Ser/Thr_kinase_AS"/>
</dbReference>
<evidence type="ECO:0000313" key="13">
    <source>
        <dbReference type="RefSeq" id="XP_033457080.1"/>
    </source>
</evidence>
<evidence type="ECO:0000256" key="9">
    <source>
        <dbReference type="PROSITE-ProRule" id="PRU10141"/>
    </source>
</evidence>
<dbReference type="AlphaFoldDB" id="A0A6J3LXM2"/>
<dbReference type="GO" id="GO:0005524">
    <property type="term" value="F:ATP binding"/>
    <property type="evidence" value="ECO:0007669"/>
    <property type="project" value="UniProtKB-UniRule"/>
</dbReference>
<dbReference type="GO" id="GO:0050684">
    <property type="term" value="P:regulation of mRNA processing"/>
    <property type="evidence" value="ECO:0007669"/>
    <property type="project" value="TreeGrafter"/>
</dbReference>
<dbReference type="PROSITE" id="PS00107">
    <property type="entry name" value="PROTEIN_KINASE_ATP"/>
    <property type="match status" value="1"/>
</dbReference>
<dbReference type="InterPro" id="IPR000719">
    <property type="entry name" value="Prot_kinase_dom"/>
</dbReference>
<dbReference type="PANTHER" id="PTHR47634:SF9">
    <property type="entry name" value="PROTEIN KINASE DOMAIN-CONTAINING PROTEIN-RELATED"/>
    <property type="match status" value="1"/>
</dbReference>
<dbReference type="SUPFAM" id="SSF56112">
    <property type="entry name" value="Protein kinase-like (PK-like)"/>
    <property type="match status" value="1"/>
</dbReference>
<evidence type="ECO:0000256" key="4">
    <source>
        <dbReference type="ARBA" id="ARBA00022741"/>
    </source>
</evidence>
<keyword evidence="5" id="KW-0418">Kinase</keyword>
<evidence type="ECO:0000259" key="11">
    <source>
        <dbReference type="PROSITE" id="PS50011"/>
    </source>
</evidence>
<evidence type="ECO:0000256" key="2">
    <source>
        <dbReference type="ARBA" id="ARBA00022527"/>
    </source>
</evidence>